<name>A0A2P7SGU4_9HYPH</name>
<evidence type="ECO:0000313" key="3">
    <source>
        <dbReference type="Proteomes" id="UP000240653"/>
    </source>
</evidence>
<comment type="caution">
    <text evidence="2">The sequence shown here is derived from an EMBL/GenBank/DDBJ whole genome shotgun (WGS) entry which is preliminary data.</text>
</comment>
<feature type="chain" id="PRO_5015118301" evidence="1">
    <location>
        <begin position="25"/>
        <end position="63"/>
    </location>
</feature>
<gene>
    <name evidence="2" type="ORF">C7I85_10945</name>
</gene>
<keyword evidence="1" id="KW-0732">Signal</keyword>
<reference evidence="2 3" key="1">
    <citation type="submission" date="2018-03" db="EMBL/GenBank/DDBJ databases">
        <title>The draft genome of Mesorhizobium soli JCM 19897.</title>
        <authorList>
            <person name="Li L."/>
            <person name="Liu L."/>
            <person name="Liang L."/>
            <person name="Wang T."/>
            <person name="Zhang X."/>
        </authorList>
    </citation>
    <scope>NUCLEOTIDE SEQUENCE [LARGE SCALE GENOMIC DNA]</scope>
    <source>
        <strain evidence="2 3">JCM 19897</strain>
    </source>
</reference>
<proteinExistence type="predicted"/>
<dbReference type="Proteomes" id="UP000240653">
    <property type="component" value="Unassembled WGS sequence"/>
</dbReference>
<protein>
    <submittedName>
        <fullName evidence="2">Uncharacterized protein</fullName>
    </submittedName>
</protein>
<dbReference type="EMBL" id="PXYL01000004">
    <property type="protein sequence ID" value="PSJ61551.1"/>
    <property type="molecule type" value="Genomic_DNA"/>
</dbReference>
<dbReference type="AlphaFoldDB" id="A0A2P7SGU4"/>
<accession>A0A2P7SGU4</accession>
<organism evidence="2 3">
    <name type="scientific">Pseudaminobacter soli</name>
    <name type="common">ex Li et al. 2025</name>
    <dbReference type="NCBI Taxonomy" id="1295366"/>
    <lineage>
        <taxon>Bacteria</taxon>
        <taxon>Pseudomonadati</taxon>
        <taxon>Pseudomonadota</taxon>
        <taxon>Alphaproteobacteria</taxon>
        <taxon>Hyphomicrobiales</taxon>
        <taxon>Phyllobacteriaceae</taxon>
        <taxon>Pseudaminobacter</taxon>
    </lineage>
</organism>
<feature type="signal peptide" evidence="1">
    <location>
        <begin position="1"/>
        <end position="24"/>
    </location>
</feature>
<evidence type="ECO:0000313" key="2">
    <source>
        <dbReference type="EMBL" id="PSJ61551.1"/>
    </source>
</evidence>
<evidence type="ECO:0000256" key="1">
    <source>
        <dbReference type="SAM" id="SignalP"/>
    </source>
</evidence>
<sequence length="63" mass="7222">MKNIVLASILAIASAISFGIPAQAGTTVRTYHGHYHGRPHCYVKKVRYYKHGRVYYRSVRVCR</sequence>
<keyword evidence="3" id="KW-1185">Reference proteome</keyword>